<comment type="caution">
    <text evidence="2">The sequence shown here is derived from an EMBL/GenBank/DDBJ whole genome shotgun (WGS) entry which is preliminary data.</text>
</comment>
<name>A0ABS0GC69_9VIBR</name>
<dbReference type="InterPro" id="IPR025714">
    <property type="entry name" value="Methyltranfer_dom"/>
</dbReference>
<dbReference type="GO" id="GO:0008168">
    <property type="term" value="F:methyltransferase activity"/>
    <property type="evidence" value="ECO:0007669"/>
    <property type="project" value="UniProtKB-KW"/>
</dbReference>
<evidence type="ECO:0000313" key="2">
    <source>
        <dbReference type="EMBL" id="MBF8999965.1"/>
    </source>
</evidence>
<accession>A0ABS0GC69</accession>
<dbReference type="Gene3D" id="3.40.50.150">
    <property type="entry name" value="Vaccinia Virus protein VP39"/>
    <property type="match status" value="1"/>
</dbReference>
<gene>
    <name evidence="2" type="ORF">I1A42_05240</name>
</gene>
<keyword evidence="2" id="KW-0489">Methyltransferase</keyword>
<sequence>MKQKLSALDQFLTQHQLFWRFEPFFCQDKTTYPWALSHPELNEWLDALTFADLEQYQSNFVSLLQSLECWIPGISEHYFALEDSISHHDNESPLAIDTKPLSVGIPGRKLKQITALTQQISTDGIRGVPWLEWCAGKGYLGRFLANQHQGVVTSVELQQALCDDGQDFANQHHLDMTFCQGDALKPEAKRWFTHHQHVVALHACGDLHLRMLEHAVVAKSEGISFSPCCYHLTKDEFYRPLSRSARHSQLNFTRQELRIPLQETVTGGQRVKRHRQQEMTFRLGLDLWFKSVLESEVYCSVPSIKKSMLSEGFHAFCQWACELKGWPQPSAEQAVFYEKLGAIRFEQMEKASLVQHAFRRMIEWWLIFDRALYLEDAGYHVVITEFCSRLLTPRNFLIQARLKR</sequence>
<keyword evidence="2" id="KW-0808">Transferase</keyword>
<dbReference type="Proteomes" id="UP000597206">
    <property type="component" value="Unassembled WGS sequence"/>
</dbReference>
<organism evidence="2 3">
    <name type="scientific">Vibrio nitrifigilis</name>
    <dbReference type="NCBI Taxonomy" id="2789781"/>
    <lineage>
        <taxon>Bacteria</taxon>
        <taxon>Pseudomonadati</taxon>
        <taxon>Pseudomonadota</taxon>
        <taxon>Gammaproteobacteria</taxon>
        <taxon>Vibrionales</taxon>
        <taxon>Vibrionaceae</taxon>
        <taxon>Vibrio</taxon>
    </lineage>
</organism>
<keyword evidence="3" id="KW-1185">Reference proteome</keyword>
<protein>
    <submittedName>
        <fullName evidence="2">Methyltransferase</fullName>
    </submittedName>
</protein>
<reference evidence="2 3" key="1">
    <citation type="submission" date="2020-11" db="EMBL/GenBank/DDBJ databases">
        <title>Vibrio nitrifigilis sp. nov., a marine nitrogen-fixing bacterium isolated from the lagoon sediment of an islet inside an atoll.</title>
        <authorList>
            <person name="Wang L.-T."/>
            <person name="Shieh W.Y."/>
        </authorList>
    </citation>
    <scope>NUCLEOTIDE SEQUENCE [LARGE SCALE GENOMIC DNA]</scope>
    <source>
        <strain evidence="2 3">NFV-1</strain>
    </source>
</reference>
<dbReference type="PANTHER" id="PTHR13369">
    <property type="match status" value="1"/>
</dbReference>
<evidence type="ECO:0000313" key="3">
    <source>
        <dbReference type="Proteomes" id="UP000597206"/>
    </source>
</evidence>
<dbReference type="GO" id="GO:0032259">
    <property type="term" value="P:methylation"/>
    <property type="evidence" value="ECO:0007669"/>
    <property type="project" value="UniProtKB-KW"/>
</dbReference>
<dbReference type="RefSeq" id="WP_196122840.1">
    <property type="nucleotide sequence ID" value="NZ_JADPMR010000001.1"/>
</dbReference>
<evidence type="ECO:0000259" key="1">
    <source>
        <dbReference type="Pfam" id="PF13679"/>
    </source>
</evidence>
<dbReference type="SUPFAM" id="SSF53335">
    <property type="entry name" value="S-adenosyl-L-methionine-dependent methyltransferases"/>
    <property type="match status" value="1"/>
</dbReference>
<proteinExistence type="predicted"/>
<feature type="domain" description="Methyltransferase" evidence="1">
    <location>
        <begin position="108"/>
        <end position="233"/>
    </location>
</feature>
<dbReference type="InterPro" id="IPR029063">
    <property type="entry name" value="SAM-dependent_MTases_sf"/>
</dbReference>
<dbReference type="EMBL" id="JADPMR010000001">
    <property type="protein sequence ID" value="MBF8999965.1"/>
    <property type="molecule type" value="Genomic_DNA"/>
</dbReference>
<dbReference type="Pfam" id="PF13679">
    <property type="entry name" value="Methyltransf_32"/>
    <property type="match status" value="1"/>
</dbReference>
<dbReference type="PANTHER" id="PTHR13369:SF0">
    <property type="entry name" value="GLUTATHIONE S-TRANSFERASE C-TERMINAL DOMAIN-CONTAINING PROTEIN"/>
    <property type="match status" value="1"/>
</dbReference>